<dbReference type="HOGENOM" id="CLU_2416120_0_0_1"/>
<evidence type="ECO:0000313" key="1">
    <source>
        <dbReference type="EnsemblMetazoa" id="tetur01g10300.1"/>
    </source>
</evidence>
<reference evidence="1" key="2">
    <citation type="submission" date="2015-06" db="UniProtKB">
        <authorList>
            <consortium name="EnsemblMetazoa"/>
        </authorList>
    </citation>
    <scope>IDENTIFICATION</scope>
</reference>
<reference evidence="2" key="1">
    <citation type="submission" date="2011-08" db="EMBL/GenBank/DDBJ databases">
        <authorList>
            <person name="Rombauts S."/>
        </authorList>
    </citation>
    <scope>NUCLEOTIDE SEQUENCE</scope>
    <source>
        <strain evidence="2">London</strain>
    </source>
</reference>
<protein>
    <submittedName>
        <fullName evidence="1">Uncharacterized protein</fullName>
    </submittedName>
</protein>
<evidence type="ECO:0000313" key="2">
    <source>
        <dbReference type="Proteomes" id="UP000015104"/>
    </source>
</evidence>
<organism evidence="1 2">
    <name type="scientific">Tetranychus urticae</name>
    <name type="common">Two-spotted spider mite</name>
    <dbReference type="NCBI Taxonomy" id="32264"/>
    <lineage>
        <taxon>Eukaryota</taxon>
        <taxon>Metazoa</taxon>
        <taxon>Ecdysozoa</taxon>
        <taxon>Arthropoda</taxon>
        <taxon>Chelicerata</taxon>
        <taxon>Arachnida</taxon>
        <taxon>Acari</taxon>
        <taxon>Acariformes</taxon>
        <taxon>Trombidiformes</taxon>
        <taxon>Prostigmata</taxon>
        <taxon>Eleutherengona</taxon>
        <taxon>Raphignathae</taxon>
        <taxon>Tetranychoidea</taxon>
        <taxon>Tetranychidae</taxon>
        <taxon>Tetranychus</taxon>
    </lineage>
</organism>
<name>T1JSF2_TETUR</name>
<sequence>MRELPENQRALNLRPQLSRVLIWHNNKDMLKRKSAIETVGKRPQAPQASQAQSSSAELSLELKASRLSWVSINGVRTDYGVIFTALDGNGAL</sequence>
<proteinExistence type="predicted"/>
<accession>T1JSF2</accession>
<dbReference type="EMBL" id="CAEY01000461">
    <property type="status" value="NOT_ANNOTATED_CDS"/>
    <property type="molecule type" value="Genomic_DNA"/>
</dbReference>
<dbReference type="Proteomes" id="UP000015104">
    <property type="component" value="Unassembled WGS sequence"/>
</dbReference>
<keyword evidence="2" id="KW-1185">Reference proteome</keyword>
<dbReference type="EnsemblMetazoa" id="tetur01g10300.1">
    <property type="protein sequence ID" value="tetur01g10300.1"/>
    <property type="gene ID" value="tetur01g10300"/>
</dbReference>
<dbReference type="AlphaFoldDB" id="T1JSF2"/>